<reference evidence="7" key="2">
    <citation type="submission" date="2013-07" db="EMBL/GenBank/DDBJ databases">
        <authorList>
            <person name="Morais-Silva F.O."/>
            <person name="Rezende A.M."/>
            <person name="Pimentel C."/>
            <person name="Resende D.M."/>
            <person name="Santos C.I."/>
            <person name="Clemente C."/>
            <person name="de Oliveira L.M."/>
            <person name="da Silva S.M."/>
            <person name="Costa D.A."/>
            <person name="Varela-Raposo A."/>
            <person name="Horacio E.C.A."/>
            <person name="Matos M."/>
            <person name="Flores O."/>
            <person name="Ruiz J.C."/>
            <person name="Rodrigues-Pousada C."/>
        </authorList>
    </citation>
    <scope>NUCLEOTIDE SEQUENCE [LARGE SCALE GENOMIC DNA]</scope>
    <source>
        <strain evidence="7">ATCC 19364 / DSM 1382 / NCIMB 9332 / VKM B-1759</strain>
    </source>
</reference>
<keyword evidence="3" id="KW-0732">Signal</keyword>
<feature type="domain" description="DUF2207" evidence="4">
    <location>
        <begin position="25"/>
        <end position="215"/>
    </location>
</feature>
<dbReference type="eggNOG" id="COG4907">
    <property type="taxonomic scope" value="Bacteria"/>
</dbReference>
<feature type="signal peptide" evidence="3">
    <location>
        <begin position="1"/>
        <end position="21"/>
    </location>
</feature>
<feature type="transmembrane region" description="Helical" evidence="2">
    <location>
        <begin position="440"/>
        <end position="465"/>
    </location>
</feature>
<evidence type="ECO:0000313" key="6">
    <source>
        <dbReference type="EMBL" id="AGW14819.1"/>
    </source>
</evidence>
<protein>
    <submittedName>
        <fullName evidence="6">Putative transmembrane signal peptide protein</fullName>
    </submittedName>
</protein>
<keyword evidence="2 6" id="KW-0812">Transmembrane</keyword>
<evidence type="ECO:0000256" key="2">
    <source>
        <dbReference type="SAM" id="Phobius"/>
    </source>
</evidence>
<dbReference type="Pfam" id="PF09972">
    <property type="entry name" value="DUF2207"/>
    <property type="match status" value="1"/>
</dbReference>
<feature type="chain" id="PRO_5004588341" evidence="3">
    <location>
        <begin position="22"/>
        <end position="628"/>
    </location>
</feature>
<evidence type="ECO:0000259" key="5">
    <source>
        <dbReference type="Pfam" id="PF20990"/>
    </source>
</evidence>
<dbReference type="Proteomes" id="UP000016587">
    <property type="component" value="Chromosome"/>
</dbReference>
<dbReference type="OrthoDB" id="9767603at2"/>
<dbReference type="InterPro" id="IPR018702">
    <property type="entry name" value="DUF2207"/>
</dbReference>
<feature type="transmembrane region" description="Helical" evidence="2">
    <location>
        <begin position="385"/>
        <end position="404"/>
    </location>
</feature>
<sequence>MIRLLLLIVPLLLCCAQDVQAQQERIRSFVSEIRIQPDATVLVRETIIVQAAGNKIKRGIYRDFPTLYTDRLGNALEVPFELYGIFRDGKGESYHTERHGNGIRVYIGKENVFLPPGEHTYEITYATRWQLGFFAGYDELYWNVTGNGWEFPIDYAEALVTLPQGAPVVQQHAYTGYQGDTGAAYAADTLDDGRLRFVTTRALDAQQGLTVAVAWPKGFVAEPTQQEKLERFVYGNLAAAAGLLGVLALFAYYYITWSRVGRDPEQGTIYPQYGPPQGLSPASVRTLMRMGSDNKTFATAIVGLAQKDRLRIEEEGKTFVLVKTAGGRPPLTADEQVLFDKLLGSRARLSAKQENHAIFSTAKKALETRLALQHEKLHFLKNSKYLIPGILLSAAVLLVVALSARERAMAGFMMVWLSFWSVGVYFLLRTAITAWLTRSYVTAFFMSLFSIPFVVGEVVGLGALAYATSPLAALCLLAMAGLHVLFYELLKAPTPEGRQIMDAIAGYKLFLSVTEGPRLELMQPIAITPDVYEKHFPYAMALDVEKQWGERFSQAMASAGQYDSDYHPAWYLGTRFHSVSSGDGFATSFASAFSSAISSSSTAPGSSSGSGGGGSSGGGGGGGGGGGW</sequence>
<dbReference type="RefSeq" id="WP_021761899.1">
    <property type="nucleotide sequence ID" value="NC_022444.1"/>
</dbReference>
<feature type="transmembrane region" description="Helical" evidence="2">
    <location>
        <begin position="232"/>
        <end position="255"/>
    </location>
</feature>
<dbReference type="PATRIC" id="fig|1121448.10.peg.3065"/>
<keyword evidence="2" id="KW-0472">Membrane</keyword>
<evidence type="ECO:0000256" key="1">
    <source>
        <dbReference type="SAM" id="MobiDB-lite"/>
    </source>
</evidence>
<name>T2GF64_MEGG1</name>
<gene>
    <name evidence="6" type="ORF">DGI_3104</name>
</gene>
<dbReference type="STRING" id="1121448.DGI_3104"/>
<dbReference type="HOGENOM" id="CLU_015045_2_0_7"/>
<feature type="transmembrane region" description="Helical" evidence="2">
    <location>
        <begin position="410"/>
        <end position="428"/>
    </location>
</feature>
<dbReference type="InterPro" id="IPR048389">
    <property type="entry name" value="YciQ-like_C"/>
</dbReference>
<keyword evidence="7" id="KW-1185">Reference proteome</keyword>
<evidence type="ECO:0000256" key="3">
    <source>
        <dbReference type="SAM" id="SignalP"/>
    </source>
</evidence>
<feature type="transmembrane region" description="Helical" evidence="2">
    <location>
        <begin position="471"/>
        <end position="490"/>
    </location>
</feature>
<proteinExistence type="predicted"/>
<organism evidence="6 7">
    <name type="scientific">Megalodesulfovibrio gigas (strain ATCC 19364 / DSM 1382 / NCIMB 9332 / VKM B-1759)</name>
    <name type="common">Desulfovibrio gigas</name>
    <dbReference type="NCBI Taxonomy" id="1121448"/>
    <lineage>
        <taxon>Bacteria</taxon>
        <taxon>Pseudomonadati</taxon>
        <taxon>Thermodesulfobacteriota</taxon>
        <taxon>Desulfovibrionia</taxon>
        <taxon>Desulfovibrionales</taxon>
        <taxon>Desulfovibrionaceae</taxon>
        <taxon>Megalodesulfovibrio</taxon>
    </lineage>
</organism>
<accession>T2GF64</accession>
<feature type="compositionally biased region" description="Gly residues" evidence="1">
    <location>
        <begin position="608"/>
        <end position="628"/>
    </location>
</feature>
<dbReference type="KEGG" id="dgg:DGI_3104"/>
<evidence type="ECO:0000259" key="4">
    <source>
        <dbReference type="Pfam" id="PF09972"/>
    </source>
</evidence>
<evidence type="ECO:0000313" key="7">
    <source>
        <dbReference type="Proteomes" id="UP000016587"/>
    </source>
</evidence>
<reference evidence="6 7" key="1">
    <citation type="journal article" date="2013" name="J. Bacteriol.">
        <title>Roles of HynAB and Ech, the only two hydrogenases found in the model sulfate reducer Desulfovibrio gigas.</title>
        <authorList>
            <person name="Morais-Silva F.O."/>
            <person name="Santos C.I."/>
            <person name="Rodrigues R."/>
            <person name="Pereira I.A."/>
            <person name="Rodrigues-Pousada C."/>
        </authorList>
    </citation>
    <scope>NUCLEOTIDE SEQUENCE [LARGE SCALE GENOMIC DNA]</scope>
    <source>
        <strain evidence="7">ATCC 19364 / DSM 1382 / NCIMB 9332 / VKM B-1759</strain>
    </source>
</reference>
<feature type="region of interest" description="Disordered" evidence="1">
    <location>
        <begin position="601"/>
        <end position="628"/>
    </location>
</feature>
<keyword evidence="2" id="KW-1133">Transmembrane helix</keyword>
<dbReference type="AlphaFoldDB" id="T2GF64"/>
<dbReference type="EMBL" id="CP006585">
    <property type="protein sequence ID" value="AGW14819.1"/>
    <property type="molecule type" value="Genomic_DNA"/>
</dbReference>
<feature type="domain" description="Predicted membrane protein YciQ-like C-terminal" evidence="5">
    <location>
        <begin position="272"/>
        <end position="552"/>
    </location>
</feature>
<dbReference type="Pfam" id="PF20990">
    <property type="entry name" value="DUF2207_C"/>
    <property type="match status" value="1"/>
</dbReference>